<feature type="transmembrane region" description="Helical" evidence="1">
    <location>
        <begin position="37"/>
        <end position="56"/>
    </location>
</feature>
<comment type="caution">
    <text evidence="2">The sequence shown here is derived from an EMBL/GenBank/DDBJ whole genome shotgun (WGS) entry which is preliminary data.</text>
</comment>
<dbReference type="RefSeq" id="WP_103724791.1">
    <property type="nucleotide sequence ID" value="NZ_PQNY01000001.1"/>
</dbReference>
<keyword evidence="3" id="KW-1185">Reference proteome</keyword>
<accession>A0A2S4NBF8</accession>
<feature type="transmembrane region" description="Helical" evidence="1">
    <location>
        <begin position="12"/>
        <end position="31"/>
    </location>
</feature>
<proteinExistence type="predicted"/>
<dbReference type="Proteomes" id="UP000237056">
    <property type="component" value="Unassembled WGS sequence"/>
</dbReference>
<evidence type="ECO:0000313" key="3">
    <source>
        <dbReference type="Proteomes" id="UP000237056"/>
    </source>
</evidence>
<evidence type="ECO:0000256" key="1">
    <source>
        <dbReference type="SAM" id="Phobius"/>
    </source>
</evidence>
<organism evidence="2 3">
    <name type="scientific">Flavobacterium croceum DSM 17960</name>
    <dbReference type="NCBI Taxonomy" id="1121886"/>
    <lineage>
        <taxon>Bacteria</taxon>
        <taxon>Pseudomonadati</taxon>
        <taxon>Bacteroidota</taxon>
        <taxon>Flavobacteriia</taxon>
        <taxon>Flavobacteriales</taxon>
        <taxon>Flavobacteriaceae</taxon>
        <taxon>Flavobacterium</taxon>
    </lineage>
</organism>
<keyword evidence="1" id="KW-1133">Transmembrane helix</keyword>
<gene>
    <name evidence="2" type="ORF">Q361_101146</name>
</gene>
<evidence type="ECO:0000313" key="2">
    <source>
        <dbReference type="EMBL" id="POS03046.1"/>
    </source>
</evidence>
<sequence length="155" mass="18424">MEKKLTIYFDTHLFIIKILVLLLLLGFGVYFLSIQSFLYATLLFIFSIPILLFKGIQIDLLNQQIRFFSSFLGIKFGKWKPIPKLKYISVFSILEKTLCEESTNRYFYGKGYQVNLFDENEMHYTIFESDNRMKAIKFAYKINKTLNLEIHDKTK</sequence>
<keyword evidence="1" id="KW-0472">Membrane</keyword>
<evidence type="ECO:0008006" key="4">
    <source>
        <dbReference type="Google" id="ProtNLM"/>
    </source>
</evidence>
<name>A0A2S4NBF8_9FLAO</name>
<dbReference type="OrthoDB" id="886404at2"/>
<reference evidence="2 3" key="1">
    <citation type="submission" date="2018-01" db="EMBL/GenBank/DDBJ databases">
        <title>Genomic Encyclopedia of Type Strains, Phase I: the one thousand microbial genomes (KMG-I) project.</title>
        <authorList>
            <person name="Goeker M."/>
        </authorList>
    </citation>
    <scope>NUCLEOTIDE SEQUENCE [LARGE SCALE GENOMIC DNA]</scope>
    <source>
        <strain evidence="2 3">DSM 17960</strain>
    </source>
</reference>
<keyword evidence="1" id="KW-0812">Transmembrane</keyword>
<protein>
    <recommendedName>
        <fullName evidence="4">PH (Pleckstrin Homology) domain-containing protein</fullName>
    </recommendedName>
</protein>
<dbReference type="AlphaFoldDB" id="A0A2S4NBF8"/>
<dbReference type="EMBL" id="PQNY01000001">
    <property type="protein sequence ID" value="POS03046.1"/>
    <property type="molecule type" value="Genomic_DNA"/>
</dbReference>